<dbReference type="AlphaFoldDB" id="A0A3N4IE84"/>
<protein>
    <submittedName>
        <fullName evidence="1">Uncharacterized protein</fullName>
    </submittedName>
</protein>
<proteinExistence type="predicted"/>
<reference evidence="1 2" key="1">
    <citation type="journal article" date="2018" name="Nat. Ecol. Evol.">
        <title>Pezizomycetes genomes reveal the molecular basis of ectomycorrhizal truffle lifestyle.</title>
        <authorList>
            <person name="Murat C."/>
            <person name="Payen T."/>
            <person name="Noel B."/>
            <person name="Kuo A."/>
            <person name="Morin E."/>
            <person name="Chen J."/>
            <person name="Kohler A."/>
            <person name="Krizsan K."/>
            <person name="Balestrini R."/>
            <person name="Da Silva C."/>
            <person name="Montanini B."/>
            <person name="Hainaut M."/>
            <person name="Levati E."/>
            <person name="Barry K.W."/>
            <person name="Belfiori B."/>
            <person name="Cichocki N."/>
            <person name="Clum A."/>
            <person name="Dockter R.B."/>
            <person name="Fauchery L."/>
            <person name="Guy J."/>
            <person name="Iotti M."/>
            <person name="Le Tacon F."/>
            <person name="Lindquist E.A."/>
            <person name="Lipzen A."/>
            <person name="Malagnac F."/>
            <person name="Mello A."/>
            <person name="Molinier V."/>
            <person name="Miyauchi S."/>
            <person name="Poulain J."/>
            <person name="Riccioni C."/>
            <person name="Rubini A."/>
            <person name="Sitrit Y."/>
            <person name="Splivallo R."/>
            <person name="Traeger S."/>
            <person name="Wang M."/>
            <person name="Zifcakova L."/>
            <person name="Wipf D."/>
            <person name="Zambonelli A."/>
            <person name="Paolocci F."/>
            <person name="Nowrousian M."/>
            <person name="Ottonello S."/>
            <person name="Baldrian P."/>
            <person name="Spatafora J.W."/>
            <person name="Henrissat B."/>
            <person name="Nagy L.G."/>
            <person name="Aury J.M."/>
            <person name="Wincker P."/>
            <person name="Grigoriev I.V."/>
            <person name="Bonfante P."/>
            <person name="Martin F.M."/>
        </authorList>
    </citation>
    <scope>NUCLEOTIDE SEQUENCE [LARGE SCALE GENOMIC DNA]</scope>
    <source>
        <strain evidence="1 2">RN42</strain>
    </source>
</reference>
<keyword evidence="2" id="KW-1185">Reference proteome</keyword>
<gene>
    <name evidence="1" type="ORF">BJ508DRAFT_360217</name>
</gene>
<dbReference type="Proteomes" id="UP000275078">
    <property type="component" value="Unassembled WGS sequence"/>
</dbReference>
<evidence type="ECO:0000313" key="1">
    <source>
        <dbReference type="EMBL" id="RPA83886.1"/>
    </source>
</evidence>
<evidence type="ECO:0000313" key="2">
    <source>
        <dbReference type="Proteomes" id="UP000275078"/>
    </source>
</evidence>
<dbReference type="EMBL" id="ML119662">
    <property type="protein sequence ID" value="RPA83886.1"/>
    <property type="molecule type" value="Genomic_DNA"/>
</dbReference>
<sequence length="269" mass="30797">MARTSFPWTTEFQQQHPQLTIHNISHNMNPVKHGSHEQKIEMRINLSSLREAFSACLDIKQGLDAIIADCNALLRVVFSCQLYSLSPARLYPTRMRPPSPERWHIFLDGVPRIIEAWREDLAEKPEGAPLEHSCRKSVSQAAFDEFVEALDGFIRVEGEFVAVVRAFRGEMDALRRVLNEAYPSRQGWRGFKRWVTGDDEWVTGMVEEFEVCQAWVDNSHRGTDILETQVASDMRLAVEGLGRAQTRIDGLERSLRHPHKHPGISKKNV</sequence>
<organism evidence="1 2">
    <name type="scientific">Ascobolus immersus RN42</name>
    <dbReference type="NCBI Taxonomy" id="1160509"/>
    <lineage>
        <taxon>Eukaryota</taxon>
        <taxon>Fungi</taxon>
        <taxon>Dikarya</taxon>
        <taxon>Ascomycota</taxon>
        <taxon>Pezizomycotina</taxon>
        <taxon>Pezizomycetes</taxon>
        <taxon>Pezizales</taxon>
        <taxon>Ascobolaceae</taxon>
        <taxon>Ascobolus</taxon>
    </lineage>
</organism>
<name>A0A3N4IE84_ASCIM</name>
<accession>A0A3N4IE84</accession>